<evidence type="ECO:0000313" key="2">
    <source>
        <dbReference type="Proteomes" id="UP001066276"/>
    </source>
</evidence>
<reference evidence="1" key="1">
    <citation type="journal article" date="2022" name="bioRxiv">
        <title>Sequencing and chromosome-scale assembly of the giantPleurodeles waltlgenome.</title>
        <authorList>
            <person name="Brown T."/>
            <person name="Elewa A."/>
            <person name="Iarovenko S."/>
            <person name="Subramanian E."/>
            <person name="Araus A.J."/>
            <person name="Petzold A."/>
            <person name="Susuki M."/>
            <person name="Suzuki K.-i.T."/>
            <person name="Hayashi T."/>
            <person name="Toyoda A."/>
            <person name="Oliveira C."/>
            <person name="Osipova E."/>
            <person name="Leigh N.D."/>
            <person name="Simon A."/>
            <person name="Yun M.H."/>
        </authorList>
    </citation>
    <scope>NUCLEOTIDE SEQUENCE</scope>
    <source>
        <strain evidence="1">20211129_DDA</strain>
        <tissue evidence="1">Liver</tissue>
    </source>
</reference>
<keyword evidence="2" id="KW-1185">Reference proteome</keyword>
<organism evidence="1 2">
    <name type="scientific">Pleurodeles waltl</name>
    <name type="common">Iberian ribbed newt</name>
    <dbReference type="NCBI Taxonomy" id="8319"/>
    <lineage>
        <taxon>Eukaryota</taxon>
        <taxon>Metazoa</taxon>
        <taxon>Chordata</taxon>
        <taxon>Craniata</taxon>
        <taxon>Vertebrata</taxon>
        <taxon>Euteleostomi</taxon>
        <taxon>Amphibia</taxon>
        <taxon>Batrachia</taxon>
        <taxon>Caudata</taxon>
        <taxon>Salamandroidea</taxon>
        <taxon>Salamandridae</taxon>
        <taxon>Pleurodelinae</taxon>
        <taxon>Pleurodeles</taxon>
    </lineage>
</organism>
<name>A0AAV7VUP7_PLEWA</name>
<dbReference type="Proteomes" id="UP001066276">
    <property type="component" value="Chromosome 2_1"/>
</dbReference>
<gene>
    <name evidence="1" type="ORF">NDU88_007520</name>
</gene>
<protein>
    <submittedName>
        <fullName evidence="1">Uncharacterized protein</fullName>
    </submittedName>
</protein>
<dbReference type="AlphaFoldDB" id="A0AAV7VUP7"/>
<sequence length="161" mass="17952">MSNSRRLPVTRPGWHCRGRARLHRPKEGTPSIAPAGPLAYLTILGPFSAPRPQDWSCLSAPLRSRGRYPHVPGTSFLILTSGPWRNAQEPPSLNPGLFRLGVSALAFGTGRHTRARALPFRSCLLQRVVFLRARPVFSPVRCEGRFPFLGRPRRIQGDQRA</sequence>
<proteinExistence type="predicted"/>
<evidence type="ECO:0000313" key="1">
    <source>
        <dbReference type="EMBL" id="KAJ1203739.1"/>
    </source>
</evidence>
<accession>A0AAV7VUP7</accession>
<comment type="caution">
    <text evidence="1">The sequence shown here is derived from an EMBL/GenBank/DDBJ whole genome shotgun (WGS) entry which is preliminary data.</text>
</comment>
<dbReference type="EMBL" id="JANPWB010000003">
    <property type="protein sequence ID" value="KAJ1203739.1"/>
    <property type="molecule type" value="Genomic_DNA"/>
</dbReference>